<evidence type="ECO:0000259" key="2">
    <source>
        <dbReference type="PROSITE" id="PS51253"/>
    </source>
</evidence>
<dbReference type="Pfam" id="PF03221">
    <property type="entry name" value="HTH_Tnp_Tc5"/>
    <property type="match status" value="1"/>
</dbReference>
<dbReference type="GO" id="GO:0003677">
    <property type="term" value="F:DNA binding"/>
    <property type="evidence" value="ECO:0007669"/>
    <property type="project" value="UniProtKB-KW"/>
</dbReference>
<feature type="non-terminal residue" evidence="3">
    <location>
        <position position="118"/>
    </location>
</feature>
<dbReference type="InterPro" id="IPR050863">
    <property type="entry name" value="CenT-Element_Derived"/>
</dbReference>
<dbReference type="InterPro" id="IPR009057">
    <property type="entry name" value="Homeodomain-like_sf"/>
</dbReference>
<reference evidence="3" key="1">
    <citation type="submission" date="2021-06" db="EMBL/GenBank/DDBJ databases">
        <authorList>
            <person name="Kallberg Y."/>
            <person name="Tangrot J."/>
            <person name="Rosling A."/>
        </authorList>
    </citation>
    <scope>NUCLEOTIDE SEQUENCE</scope>
    <source>
        <strain evidence="3">IN212</strain>
    </source>
</reference>
<evidence type="ECO:0000256" key="1">
    <source>
        <dbReference type="ARBA" id="ARBA00023125"/>
    </source>
</evidence>
<evidence type="ECO:0000313" key="3">
    <source>
        <dbReference type="EMBL" id="CAG8819084.1"/>
    </source>
</evidence>
<organism evidence="3 4">
    <name type="scientific">Racocetra fulgida</name>
    <dbReference type="NCBI Taxonomy" id="60492"/>
    <lineage>
        <taxon>Eukaryota</taxon>
        <taxon>Fungi</taxon>
        <taxon>Fungi incertae sedis</taxon>
        <taxon>Mucoromycota</taxon>
        <taxon>Glomeromycotina</taxon>
        <taxon>Glomeromycetes</taxon>
        <taxon>Diversisporales</taxon>
        <taxon>Gigasporaceae</taxon>
        <taxon>Racocetra</taxon>
    </lineage>
</organism>
<accession>A0A9N9P9P2</accession>
<dbReference type="SUPFAM" id="SSF46689">
    <property type="entry name" value="Homeodomain-like"/>
    <property type="match status" value="1"/>
</dbReference>
<name>A0A9N9P9P2_9GLOM</name>
<proteinExistence type="predicted"/>
<dbReference type="OrthoDB" id="5593786at2759"/>
<dbReference type="PROSITE" id="PS51253">
    <property type="entry name" value="HTH_CENPB"/>
    <property type="match status" value="1"/>
</dbReference>
<feature type="domain" description="HTH CENPB-type" evidence="2">
    <location>
        <begin position="1"/>
        <end position="41"/>
    </location>
</feature>
<dbReference type="Proteomes" id="UP000789396">
    <property type="component" value="Unassembled WGS sequence"/>
</dbReference>
<dbReference type="Gene3D" id="1.10.10.60">
    <property type="entry name" value="Homeodomain-like"/>
    <property type="match status" value="1"/>
</dbReference>
<sequence length="118" mass="13422">EVIRQKALEFAALLGVPKSDFKASDSWFSRFKARIGIQNHRIHREAESALIEFLPQFYIFNADECGLFYCMEPNTSLLTSARKGKKKKKSRITVVCMSNAGGTEKIKPLVINKSHIFK</sequence>
<keyword evidence="4" id="KW-1185">Reference proteome</keyword>
<gene>
    <name evidence="3" type="ORF">RFULGI_LOCUS19482</name>
</gene>
<dbReference type="InterPro" id="IPR006600">
    <property type="entry name" value="HTH_CenpB_DNA-bd_dom"/>
</dbReference>
<dbReference type="AlphaFoldDB" id="A0A9N9P9P2"/>
<keyword evidence="1" id="KW-0238">DNA-binding</keyword>
<protein>
    <submittedName>
        <fullName evidence="3">5470_t:CDS:1</fullName>
    </submittedName>
</protein>
<dbReference type="PANTHER" id="PTHR19303">
    <property type="entry name" value="TRANSPOSON"/>
    <property type="match status" value="1"/>
</dbReference>
<dbReference type="GO" id="GO:0005634">
    <property type="term" value="C:nucleus"/>
    <property type="evidence" value="ECO:0007669"/>
    <property type="project" value="TreeGrafter"/>
</dbReference>
<evidence type="ECO:0000313" key="4">
    <source>
        <dbReference type="Proteomes" id="UP000789396"/>
    </source>
</evidence>
<feature type="non-terminal residue" evidence="3">
    <location>
        <position position="1"/>
    </location>
</feature>
<dbReference type="PANTHER" id="PTHR19303:SF73">
    <property type="entry name" value="PROTEIN PDC2"/>
    <property type="match status" value="1"/>
</dbReference>
<comment type="caution">
    <text evidence="3">The sequence shown here is derived from an EMBL/GenBank/DDBJ whole genome shotgun (WGS) entry which is preliminary data.</text>
</comment>
<dbReference type="EMBL" id="CAJVPZ010096861">
    <property type="protein sequence ID" value="CAG8819084.1"/>
    <property type="molecule type" value="Genomic_DNA"/>
</dbReference>